<organism evidence="2 3">
    <name type="scientific">Pleurodeles waltl</name>
    <name type="common">Iberian ribbed newt</name>
    <dbReference type="NCBI Taxonomy" id="8319"/>
    <lineage>
        <taxon>Eukaryota</taxon>
        <taxon>Metazoa</taxon>
        <taxon>Chordata</taxon>
        <taxon>Craniata</taxon>
        <taxon>Vertebrata</taxon>
        <taxon>Euteleostomi</taxon>
        <taxon>Amphibia</taxon>
        <taxon>Batrachia</taxon>
        <taxon>Caudata</taxon>
        <taxon>Salamandroidea</taxon>
        <taxon>Salamandridae</taxon>
        <taxon>Pleurodelinae</taxon>
        <taxon>Pleurodeles</taxon>
    </lineage>
</organism>
<reference evidence="2" key="1">
    <citation type="journal article" date="2022" name="bioRxiv">
        <title>Sequencing and chromosome-scale assembly of the giantPleurodeles waltlgenome.</title>
        <authorList>
            <person name="Brown T."/>
            <person name="Elewa A."/>
            <person name="Iarovenko S."/>
            <person name="Subramanian E."/>
            <person name="Araus A.J."/>
            <person name="Petzold A."/>
            <person name="Susuki M."/>
            <person name="Suzuki K.-i.T."/>
            <person name="Hayashi T."/>
            <person name="Toyoda A."/>
            <person name="Oliveira C."/>
            <person name="Osipova E."/>
            <person name="Leigh N.D."/>
            <person name="Simon A."/>
            <person name="Yun M.H."/>
        </authorList>
    </citation>
    <scope>NUCLEOTIDE SEQUENCE</scope>
    <source>
        <strain evidence="2">20211129_DDA</strain>
        <tissue evidence="2">Liver</tissue>
    </source>
</reference>
<evidence type="ECO:0000313" key="2">
    <source>
        <dbReference type="EMBL" id="KAJ1163222.1"/>
    </source>
</evidence>
<dbReference type="AlphaFoldDB" id="A0AAV7SGL9"/>
<keyword evidence="3" id="KW-1185">Reference proteome</keyword>
<feature type="region of interest" description="Disordered" evidence="1">
    <location>
        <begin position="142"/>
        <end position="189"/>
    </location>
</feature>
<protein>
    <submittedName>
        <fullName evidence="2">Uncharacterized protein</fullName>
    </submittedName>
</protein>
<evidence type="ECO:0000256" key="1">
    <source>
        <dbReference type="SAM" id="MobiDB-lite"/>
    </source>
</evidence>
<proteinExistence type="predicted"/>
<dbReference type="Proteomes" id="UP001066276">
    <property type="component" value="Chromosome 4_2"/>
</dbReference>
<evidence type="ECO:0000313" key="3">
    <source>
        <dbReference type="Proteomes" id="UP001066276"/>
    </source>
</evidence>
<gene>
    <name evidence="2" type="ORF">NDU88_003685</name>
</gene>
<feature type="compositionally biased region" description="Basic and acidic residues" evidence="1">
    <location>
        <begin position="157"/>
        <end position="172"/>
    </location>
</feature>
<feature type="region of interest" description="Disordered" evidence="1">
    <location>
        <begin position="32"/>
        <end position="51"/>
    </location>
</feature>
<name>A0AAV7SGL9_PLEWA</name>
<comment type="caution">
    <text evidence="2">The sequence shown here is derived from an EMBL/GenBank/DDBJ whole genome shotgun (WGS) entry which is preliminary data.</text>
</comment>
<accession>A0AAV7SGL9</accession>
<dbReference type="EMBL" id="JANPWB010000008">
    <property type="protein sequence ID" value="KAJ1163222.1"/>
    <property type="molecule type" value="Genomic_DNA"/>
</dbReference>
<sequence>MCSLKKSILKHIRAVQNPALTYAMTKHLLTHPGEDRLRPRGKRVEREENRYGPRGKRVERCSPCSARFLSQLPAFLRLPLLFFVPHPRTWSGHASPEAWRLFHGLPGVSGLHNGAPPAPTPMLFRSSGERFPCLRCRRPPEPGSIAANERGSYTPRSCDDPADPGKGKEDGGRNAIRPAGLRSGRWPHR</sequence>